<dbReference type="Proteomes" id="UP000033187">
    <property type="component" value="Chromosome 1"/>
</dbReference>
<organism evidence="3 4">
    <name type="scientific">Candidatus Filomicrobium marinum</name>
    <dbReference type="NCBI Taxonomy" id="1608628"/>
    <lineage>
        <taxon>Bacteria</taxon>
        <taxon>Pseudomonadati</taxon>
        <taxon>Pseudomonadota</taxon>
        <taxon>Alphaproteobacteria</taxon>
        <taxon>Hyphomicrobiales</taxon>
        <taxon>Hyphomicrobiaceae</taxon>
        <taxon>Filomicrobium</taxon>
    </lineage>
</organism>
<dbReference type="GO" id="GO:0043565">
    <property type="term" value="F:sequence-specific DNA binding"/>
    <property type="evidence" value="ECO:0007669"/>
    <property type="project" value="InterPro"/>
</dbReference>
<feature type="compositionally biased region" description="Polar residues" evidence="1">
    <location>
        <begin position="210"/>
        <end position="220"/>
    </location>
</feature>
<evidence type="ECO:0000313" key="4">
    <source>
        <dbReference type="Proteomes" id="UP000033187"/>
    </source>
</evidence>
<evidence type="ECO:0000313" key="3">
    <source>
        <dbReference type="EMBL" id="CPR22360.1"/>
    </source>
</evidence>
<protein>
    <recommendedName>
        <fullName evidence="2">DNA binding HTH domain-containing protein</fullName>
    </recommendedName>
</protein>
<feature type="region of interest" description="Disordered" evidence="1">
    <location>
        <begin position="203"/>
        <end position="222"/>
    </location>
</feature>
<dbReference type="Pfam" id="PF02954">
    <property type="entry name" value="HTH_8"/>
    <property type="match status" value="1"/>
</dbReference>
<name>A0A0D6JL23_9HYPH</name>
<gene>
    <name evidence="3" type="ORF">YBN1229_v1_3793</name>
</gene>
<keyword evidence="4" id="KW-1185">Reference proteome</keyword>
<dbReference type="PRINTS" id="PR01590">
    <property type="entry name" value="HTHFIS"/>
</dbReference>
<sequence>MPMRATATAFKSESITEVYREETETGVITFHEKIESSKPKVRRNLATIDQVKGVGPEKRMRMAVRGRAFRLLGSLAKVYATRRPALFRSRHRLALLTIAGNLLALVAEHDNRSVGLASLQKWADKYIDGATRAEVALAFEAVMMNEGYRTIQSPSAVGFDLELDKLHWLRAGRPWGIHPADMTKGEVLKLQRAMKKARDKQRAAAKRAASGSTPRSTSVSEIARKLGISRPTLYKRMRSGGFDNAAEFYSFVSPIKSTDYKSDESVNSCVRPAASAAASSPRRQRPRRKSVCAERNSRCHEL</sequence>
<proteinExistence type="predicted"/>
<feature type="compositionally biased region" description="Basic and acidic residues" evidence="1">
    <location>
        <begin position="291"/>
        <end position="302"/>
    </location>
</feature>
<accession>A0A0D6JL23</accession>
<dbReference type="EMBL" id="LN829119">
    <property type="protein sequence ID" value="CPR22360.1"/>
    <property type="molecule type" value="Genomic_DNA"/>
</dbReference>
<evidence type="ECO:0000256" key="1">
    <source>
        <dbReference type="SAM" id="MobiDB-lite"/>
    </source>
</evidence>
<dbReference type="AlphaFoldDB" id="A0A0D6JL23"/>
<dbReference type="KEGG" id="fiy:BN1229_v1_3793"/>
<evidence type="ECO:0000259" key="2">
    <source>
        <dbReference type="Pfam" id="PF02954"/>
    </source>
</evidence>
<feature type="region of interest" description="Disordered" evidence="1">
    <location>
        <begin position="259"/>
        <end position="302"/>
    </location>
</feature>
<dbReference type="InterPro" id="IPR002197">
    <property type="entry name" value="HTH_Fis"/>
</dbReference>
<reference evidence="4" key="1">
    <citation type="submission" date="2015-02" db="EMBL/GenBank/DDBJ databases">
        <authorList>
            <person name="Chooi Y.-H."/>
        </authorList>
    </citation>
    <scope>NUCLEOTIDE SEQUENCE [LARGE SCALE GENOMIC DNA]</scope>
    <source>
        <strain evidence="4">strain Y</strain>
    </source>
</reference>
<feature type="domain" description="DNA binding HTH" evidence="2">
    <location>
        <begin position="219"/>
        <end position="238"/>
    </location>
</feature>
<feature type="compositionally biased region" description="Low complexity" evidence="1">
    <location>
        <begin position="271"/>
        <end position="281"/>
    </location>
</feature>